<dbReference type="GO" id="GO:0008270">
    <property type="term" value="F:zinc ion binding"/>
    <property type="evidence" value="ECO:0007669"/>
    <property type="project" value="UniProtKB-KW"/>
</dbReference>
<feature type="domain" description="UBZ4-type" evidence="21">
    <location>
        <begin position="183"/>
        <end position="210"/>
    </location>
</feature>
<dbReference type="PROSITE" id="PS50089">
    <property type="entry name" value="ZF_RING_2"/>
    <property type="match status" value="1"/>
</dbReference>
<accession>A0A830H5D3</accession>
<dbReference type="AlphaFoldDB" id="A0A830H5D3"/>
<keyword evidence="9 17" id="KW-0863">Zinc-finger</keyword>
<comment type="similarity">
    <text evidence="4">Belongs to the RAD18 family.</text>
</comment>
<dbReference type="FunFam" id="3.30.40.10:FF:000172">
    <property type="entry name" value="E3 ubiquitin-protein ligase RAD18"/>
    <property type="match status" value="1"/>
</dbReference>
<evidence type="ECO:0000256" key="5">
    <source>
        <dbReference type="ARBA" id="ARBA00012483"/>
    </source>
</evidence>
<evidence type="ECO:0000259" key="21">
    <source>
        <dbReference type="PROSITE" id="PS51908"/>
    </source>
</evidence>
<evidence type="ECO:0000256" key="12">
    <source>
        <dbReference type="ARBA" id="ARBA00023125"/>
    </source>
</evidence>
<dbReference type="GO" id="GO:0006513">
    <property type="term" value="P:protein monoubiquitination"/>
    <property type="evidence" value="ECO:0007669"/>
    <property type="project" value="InterPro"/>
</dbReference>
<evidence type="ECO:0000256" key="11">
    <source>
        <dbReference type="ARBA" id="ARBA00022833"/>
    </source>
</evidence>
<feature type="compositionally biased region" description="Polar residues" evidence="19">
    <location>
        <begin position="355"/>
        <end position="368"/>
    </location>
</feature>
<feature type="compositionally biased region" description="Low complexity" evidence="19">
    <location>
        <begin position="259"/>
        <end position="272"/>
    </location>
</feature>
<dbReference type="PANTHER" id="PTHR14134:SF2">
    <property type="entry name" value="E3 UBIQUITIN-PROTEIN LIGASE RAD18"/>
    <property type="match status" value="1"/>
</dbReference>
<dbReference type="GO" id="GO:0061630">
    <property type="term" value="F:ubiquitin protein ligase activity"/>
    <property type="evidence" value="ECO:0007669"/>
    <property type="project" value="UniProtKB-EC"/>
</dbReference>
<organism evidence="22 23">
    <name type="scientific">Pycnococcus provasolii</name>
    <dbReference type="NCBI Taxonomy" id="41880"/>
    <lineage>
        <taxon>Eukaryota</taxon>
        <taxon>Viridiplantae</taxon>
        <taxon>Chlorophyta</taxon>
        <taxon>Pseudoscourfieldiophyceae</taxon>
        <taxon>Pseudoscourfieldiales</taxon>
        <taxon>Pycnococcaceae</taxon>
        <taxon>Pycnococcus</taxon>
    </lineage>
</organism>
<evidence type="ECO:0000256" key="2">
    <source>
        <dbReference type="ARBA" id="ARBA00004123"/>
    </source>
</evidence>
<comment type="subcellular location">
    <subcellularLocation>
        <location evidence="2">Nucleus</location>
    </subcellularLocation>
</comment>
<feature type="region of interest" description="Disordered" evidence="19">
    <location>
        <begin position="99"/>
        <end position="182"/>
    </location>
</feature>
<dbReference type="SUPFAM" id="SSF57850">
    <property type="entry name" value="RING/U-box"/>
    <property type="match status" value="1"/>
</dbReference>
<evidence type="ECO:0000259" key="20">
    <source>
        <dbReference type="PROSITE" id="PS50089"/>
    </source>
</evidence>
<dbReference type="InterPro" id="IPR006642">
    <property type="entry name" value="Rad18_UBZ4"/>
</dbReference>
<dbReference type="GO" id="GO:0006281">
    <property type="term" value="P:DNA repair"/>
    <property type="evidence" value="ECO:0007669"/>
    <property type="project" value="UniProtKB-KW"/>
</dbReference>
<dbReference type="InterPro" id="IPR013083">
    <property type="entry name" value="Znf_RING/FYVE/PHD"/>
</dbReference>
<proteinExistence type="inferred from homology"/>
<keyword evidence="23" id="KW-1185">Reference proteome</keyword>
<evidence type="ECO:0000256" key="9">
    <source>
        <dbReference type="ARBA" id="ARBA00022771"/>
    </source>
</evidence>
<keyword evidence="6" id="KW-0808">Transferase</keyword>
<reference evidence="22" key="1">
    <citation type="submission" date="2020-10" db="EMBL/GenBank/DDBJ databases">
        <title>Unveiling of a novel bifunctional photoreceptor, Dualchrome1, isolated from a cosmopolitan green alga.</title>
        <authorList>
            <person name="Suzuki S."/>
            <person name="Kawachi M."/>
        </authorList>
    </citation>
    <scope>NUCLEOTIDE SEQUENCE</scope>
    <source>
        <strain evidence="22">NIES 2893</strain>
    </source>
</reference>
<keyword evidence="8 18" id="KW-0227">DNA damage</keyword>
<evidence type="ECO:0000256" key="3">
    <source>
        <dbReference type="ARBA" id="ARBA00004906"/>
    </source>
</evidence>
<dbReference type="EC" id="2.3.2.27" evidence="5"/>
<keyword evidence="11" id="KW-0862">Zinc</keyword>
<feature type="compositionally biased region" description="Polar residues" evidence="19">
    <location>
        <begin position="379"/>
        <end position="396"/>
    </location>
</feature>
<evidence type="ECO:0000256" key="10">
    <source>
        <dbReference type="ARBA" id="ARBA00022786"/>
    </source>
</evidence>
<comment type="catalytic activity">
    <reaction evidence="1">
        <text>S-ubiquitinyl-[E2 ubiquitin-conjugating enzyme]-L-cysteine + [acceptor protein]-L-lysine = [E2 ubiquitin-conjugating enzyme]-L-cysteine + N(6)-ubiquitinyl-[acceptor protein]-L-lysine.</text>
        <dbReference type="EC" id="2.3.2.27"/>
    </reaction>
</comment>
<dbReference type="InterPro" id="IPR017907">
    <property type="entry name" value="Znf_RING_CS"/>
</dbReference>
<dbReference type="InterPro" id="IPR001841">
    <property type="entry name" value="Znf_RING"/>
</dbReference>
<evidence type="ECO:0000313" key="22">
    <source>
        <dbReference type="EMBL" id="GHP01473.1"/>
    </source>
</evidence>
<evidence type="ECO:0000256" key="19">
    <source>
        <dbReference type="SAM" id="MobiDB-lite"/>
    </source>
</evidence>
<evidence type="ECO:0000256" key="7">
    <source>
        <dbReference type="ARBA" id="ARBA00022723"/>
    </source>
</evidence>
<dbReference type="Proteomes" id="UP000660262">
    <property type="component" value="Unassembled WGS sequence"/>
</dbReference>
<dbReference type="Gene3D" id="3.30.40.10">
    <property type="entry name" value="Zinc/RING finger domain, C3HC4 (zinc finger)"/>
    <property type="match status" value="1"/>
</dbReference>
<dbReference type="GO" id="GO:0097505">
    <property type="term" value="C:Rad6-Rad18 complex"/>
    <property type="evidence" value="ECO:0007669"/>
    <property type="project" value="TreeGrafter"/>
</dbReference>
<dbReference type="SMART" id="SM00734">
    <property type="entry name" value="ZnF_Rad18"/>
    <property type="match status" value="1"/>
</dbReference>
<keyword evidence="10" id="KW-0833">Ubl conjugation pathway</keyword>
<dbReference type="PROSITE" id="PS51908">
    <property type="entry name" value="ZF_UBZ4"/>
    <property type="match status" value="1"/>
</dbReference>
<evidence type="ECO:0000256" key="1">
    <source>
        <dbReference type="ARBA" id="ARBA00000900"/>
    </source>
</evidence>
<evidence type="ECO:0000256" key="16">
    <source>
        <dbReference type="ARBA" id="ARBA00082369"/>
    </source>
</evidence>
<feature type="domain" description="RING-type" evidence="20">
    <location>
        <begin position="26"/>
        <end position="64"/>
    </location>
</feature>
<evidence type="ECO:0000256" key="6">
    <source>
        <dbReference type="ARBA" id="ARBA00022679"/>
    </source>
</evidence>
<gene>
    <name evidence="22" type="ORF">PPROV_000022900</name>
</gene>
<dbReference type="GO" id="GO:0005634">
    <property type="term" value="C:nucleus"/>
    <property type="evidence" value="ECO:0007669"/>
    <property type="project" value="UniProtKB-SubCell"/>
</dbReference>
<sequence>MDDAEPDVWLNTRLDGLHAVDAAMRCSICKEFVDVPVALNCGHSFCSLCIRRSLEFRAQCPTCRAPADVNELRPNRGLEAAINAFRAARSVLLALSRSPVPPREDTVRPRRHGSSAANAVVLSDASGGEDDQGYGDEEDDSDYEPDPPSKQPSTRHAAPVRVVADSAAVSPAPTAARKRPDGTVTCPVCGTSVTEKLINQHLNVCLTRSTAGAPASLAAPTPRGGADVEELGAGSSVNAAADTRQNSRSLHPAAGTSSAAIGGHAGQGAAPPQRAGKVCYQIMNETQLRRLLANIPGMNTAGNKAALEARHKEYVLRYNAELDRGAEVSVRSIVDAMNRQERNRQNQGRNLFSMAASSRDASATVSTRARSREIDESPTKGNVQPSAKPSDFSSLIEQVKRRKMANS</sequence>
<dbReference type="PANTHER" id="PTHR14134">
    <property type="entry name" value="E3 UBIQUITIN-PROTEIN LIGASE RAD18"/>
    <property type="match status" value="1"/>
</dbReference>
<feature type="region of interest" description="Disordered" evidence="19">
    <location>
        <begin position="241"/>
        <end position="272"/>
    </location>
</feature>
<keyword evidence="13 18" id="KW-0234">DNA repair</keyword>
<dbReference type="NCBIfam" id="TIGR00599">
    <property type="entry name" value="rad18"/>
    <property type="match status" value="1"/>
</dbReference>
<feature type="region of interest" description="Disordered" evidence="19">
    <location>
        <begin position="342"/>
        <end position="407"/>
    </location>
</feature>
<dbReference type="GO" id="GO:0006301">
    <property type="term" value="P:DNA damage tolerance"/>
    <property type="evidence" value="ECO:0007669"/>
    <property type="project" value="InterPro"/>
</dbReference>
<evidence type="ECO:0000256" key="15">
    <source>
        <dbReference type="ARBA" id="ARBA00031783"/>
    </source>
</evidence>
<dbReference type="Gene3D" id="3.30.160.60">
    <property type="entry name" value="Classic Zinc Finger"/>
    <property type="match status" value="1"/>
</dbReference>
<comment type="caution">
    <text evidence="22">The sequence shown here is derived from an EMBL/GenBank/DDBJ whole genome shotgun (WGS) entry which is preliminary data.</text>
</comment>
<evidence type="ECO:0000256" key="8">
    <source>
        <dbReference type="ARBA" id="ARBA00022763"/>
    </source>
</evidence>
<dbReference type="OrthoDB" id="6105938at2759"/>
<dbReference type="EMBL" id="BNJQ01000001">
    <property type="protein sequence ID" value="GHP01473.1"/>
    <property type="molecule type" value="Genomic_DNA"/>
</dbReference>
<evidence type="ECO:0000256" key="17">
    <source>
        <dbReference type="PROSITE-ProRule" id="PRU00175"/>
    </source>
</evidence>
<keyword evidence="12" id="KW-0238">DNA-binding</keyword>
<dbReference type="Pfam" id="PF13923">
    <property type="entry name" value="zf-C3HC4_2"/>
    <property type="match status" value="1"/>
</dbReference>
<comment type="pathway">
    <text evidence="3">Protein modification; protein ubiquitination.</text>
</comment>
<evidence type="ECO:0000256" key="18">
    <source>
        <dbReference type="PROSITE-ProRule" id="PRU01256"/>
    </source>
</evidence>
<dbReference type="GO" id="GO:0003697">
    <property type="term" value="F:single-stranded DNA binding"/>
    <property type="evidence" value="ECO:0007669"/>
    <property type="project" value="InterPro"/>
</dbReference>
<protein>
    <recommendedName>
        <fullName evidence="5">RING-type E3 ubiquitin transferase</fullName>
        <ecNumber evidence="5">2.3.2.27</ecNumber>
    </recommendedName>
    <alternativeName>
        <fullName evidence="15 16">RING-type E3 ubiquitin transferase RAD18</fullName>
    </alternativeName>
</protein>
<keyword evidence="14" id="KW-0539">Nucleus</keyword>
<evidence type="ECO:0000256" key="4">
    <source>
        <dbReference type="ARBA" id="ARBA00009506"/>
    </source>
</evidence>
<dbReference type="PROSITE" id="PS00518">
    <property type="entry name" value="ZF_RING_1"/>
    <property type="match status" value="1"/>
</dbReference>
<dbReference type="InterPro" id="IPR004580">
    <property type="entry name" value="Rad18_fungi"/>
</dbReference>
<evidence type="ECO:0000256" key="13">
    <source>
        <dbReference type="ARBA" id="ARBA00023204"/>
    </source>
</evidence>
<feature type="compositionally biased region" description="Low complexity" evidence="19">
    <location>
        <begin position="157"/>
        <end position="175"/>
    </location>
</feature>
<name>A0A830H5D3_9CHLO</name>
<keyword evidence="7" id="KW-0479">Metal-binding</keyword>
<feature type="compositionally biased region" description="Acidic residues" evidence="19">
    <location>
        <begin position="127"/>
        <end position="145"/>
    </location>
</feature>
<evidence type="ECO:0000313" key="23">
    <source>
        <dbReference type="Proteomes" id="UP000660262"/>
    </source>
</evidence>
<evidence type="ECO:0000256" key="14">
    <source>
        <dbReference type="ARBA" id="ARBA00023242"/>
    </source>
</evidence>
<dbReference type="SMART" id="SM00184">
    <property type="entry name" value="RING"/>
    <property type="match status" value="1"/>
</dbReference>
<dbReference type="InterPro" id="IPR039577">
    <property type="entry name" value="Rad18"/>
</dbReference>